<dbReference type="Gene3D" id="2.150.10.10">
    <property type="entry name" value="Serralysin-like metalloprotease, C-terminal"/>
    <property type="match status" value="1"/>
</dbReference>
<dbReference type="InterPro" id="IPR036514">
    <property type="entry name" value="SGNH_hydro_sf"/>
</dbReference>
<dbReference type="Pfam" id="PF16184">
    <property type="entry name" value="Cadherin_3"/>
    <property type="match status" value="1"/>
</dbReference>
<dbReference type="Proteomes" id="UP000019486">
    <property type="component" value="Unassembled WGS sequence"/>
</dbReference>
<dbReference type="PROSITE" id="PS00330">
    <property type="entry name" value="HEMOLYSIN_CALCIUM"/>
    <property type="match status" value="3"/>
</dbReference>
<dbReference type="SUPFAM" id="SSF52266">
    <property type="entry name" value="SGNH hydrolase"/>
    <property type="match status" value="1"/>
</dbReference>
<dbReference type="GO" id="GO:0005509">
    <property type="term" value="F:calcium ion binding"/>
    <property type="evidence" value="ECO:0007669"/>
    <property type="project" value="InterPro"/>
</dbReference>
<evidence type="ECO:0000259" key="1">
    <source>
        <dbReference type="Pfam" id="PF13472"/>
    </source>
</evidence>
<dbReference type="PANTHER" id="PTHR30383:SF5">
    <property type="entry name" value="SGNH HYDROLASE-TYPE ESTERASE DOMAIN-CONTAINING PROTEIN"/>
    <property type="match status" value="1"/>
</dbReference>
<dbReference type="EMBL" id="AVFL01000018">
    <property type="protein sequence ID" value="EWY38482.1"/>
    <property type="molecule type" value="Genomic_DNA"/>
</dbReference>
<keyword evidence="3" id="KW-1185">Reference proteome</keyword>
<dbReference type="AlphaFoldDB" id="W9H192"/>
<dbReference type="InterPro" id="IPR001343">
    <property type="entry name" value="Hemolysn_Ca-bd"/>
</dbReference>
<dbReference type="Gene3D" id="3.40.50.1110">
    <property type="entry name" value="SGNH hydrolase"/>
    <property type="match status" value="1"/>
</dbReference>
<dbReference type="PRINTS" id="PR00313">
    <property type="entry name" value="CABNDNGRPT"/>
</dbReference>
<dbReference type="InterPro" id="IPR011049">
    <property type="entry name" value="Serralysin-like_metalloprot_C"/>
</dbReference>
<gene>
    <name evidence="2" type="ORF">N825_13440</name>
</gene>
<dbReference type="OrthoDB" id="5593939at2"/>
<dbReference type="InterPro" id="IPR051532">
    <property type="entry name" value="Ester_Hydrolysis_Enzymes"/>
</dbReference>
<dbReference type="Pfam" id="PF13472">
    <property type="entry name" value="Lipase_GDSL_2"/>
    <property type="match status" value="1"/>
</dbReference>
<evidence type="ECO:0000313" key="2">
    <source>
        <dbReference type="EMBL" id="EWY38482.1"/>
    </source>
</evidence>
<evidence type="ECO:0000313" key="3">
    <source>
        <dbReference type="Proteomes" id="UP000019486"/>
    </source>
</evidence>
<dbReference type="GO" id="GO:0004622">
    <property type="term" value="F:phosphatidylcholine lysophospholipase activity"/>
    <property type="evidence" value="ECO:0007669"/>
    <property type="project" value="TreeGrafter"/>
</dbReference>
<feature type="domain" description="SGNH hydrolase-type esterase" evidence="1">
    <location>
        <begin position="452"/>
        <end position="626"/>
    </location>
</feature>
<dbReference type="SUPFAM" id="SSF51120">
    <property type="entry name" value="beta-Roll"/>
    <property type="match status" value="1"/>
</dbReference>
<dbReference type="InterPro" id="IPR018511">
    <property type="entry name" value="Hemolysin-typ_Ca-bd_CS"/>
</dbReference>
<sequence length="796" mass="78877">MATVTRFDLNGGGSGLNVARAYRENAAAIDLAPVAAVSASGNFSGQSLRISGLSPDTRIGFDGYASISGGDVRIQGTTIGTITGGGNGADIVIGFNTNATAGRIQTLLQELTFASTSDAPAASQTLTLNLAGTARTAAITVTPVNDGPQLDLNGGASGTSATLAWRGGDPPARIAPAASIFDADSANFNGGSLRVAFTQNGTSTDRLQILADGVVTLTNGGATVAVNGTAIGTVSGGANGAALVIGFNSNGATPAAVQAVLDHVGYSGSAATATATKQVTFTMNDGDGTANGGQATGSATASIALTAGGNVAPVLTGDLTAPISGTSYVFTTADLSFTDPDDTASGVTFTVSGAINGGILVNGMATASFTGQQLAAGAVSFRFGDPGVTAASFSVSVEDGNEDGSTPVPRTFQFTASPPPSGTLSFADATQGVAADLAAASWHTALRIMPTGDSITNGDAPEGSDEHGYRGFLWQNLAGNGVLADFVGPYSNGLVPDADHAGYPGDQADDVLEKLPNLLATYPADAILLMAGTNDVLQETNAQNSVGPEIRAMLDMVAQRSPSTTVYVSTILPLSGDTTEVNAVNAAIRAVVTDAIGRGQNVHQVEMPSVTTADLFDGIHPTDGGYSEMAGYWTSALLANPPASGPATAIGAGVAALTGSAYNDVLTGNGSANSLIGGGGNDWLSGGGGDDTLLGGAGRDTLIGGQGADSLGGGAEADAFVFAPGFGGDTIADFRPGEDQLDLRALGLSVGTFNTWLAGHAAMSGADTMITIDAGNTITLTGVAISSLRAADFDFV</sequence>
<reference evidence="2 3" key="1">
    <citation type="submission" date="2013-08" db="EMBL/GenBank/DDBJ databases">
        <title>The genome sequence of Skermanella stibiiresistens.</title>
        <authorList>
            <person name="Zhu W."/>
            <person name="Wang G."/>
        </authorList>
    </citation>
    <scope>NUCLEOTIDE SEQUENCE [LARGE SCALE GENOMIC DNA]</scope>
    <source>
        <strain evidence="2 3">SB22</strain>
    </source>
</reference>
<dbReference type="InterPro" id="IPR013830">
    <property type="entry name" value="SGNH_hydro"/>
</dbReference>
<proteinExistence type="predicted"/>
<protein>
    <submittedName>
        <fullName evidence="2">GDSL family lipase</fullName>
    </submittedName>
</protein>
<dbReference type="CDD" id="cd01833">
    <property type="entry name" value="XynB_like"/>
    <property type="match status" value="1"/>
</dbReference>
<dbReference type="STRING" id="1385369.N825_13440"/>
<organism evidence="2 3">
    <name type="scientific">Skermanella stibiiresistens SB22</name>
    <dbReference type="NCBI Taxonomy" id="1385369"/>
    <lineage>
        <taxon>Bacteria</taxon>
        <taxon>Pseudomonadati</taxon>
        <taxon>Pseudomonadota</taxon>
        <taxon>Alphaproteobacteria</taxon>
        <taxon>Rhodospirillales</taxon>
        <taxon>Azospirillaceae</taxon>
        <taxon>Skermanella</taxon>
    </lineage>
</organism>
<comment type="caution">
    <text evidence="2">The sequence shown here is derived from an EMBL/GenBank/DDBJ whole genome shotgun (WGS) entry which is preliminary data.</text>
</comment>
<accession>W9H192</accession>
<name>W9H192_9PROT</name>
<dbReference type="PANTHER" id="PTHR30383">
    <property type="entry name" value="THIOESTERASE 1/PROTEASE 1/LYSOPHOSPHOLIPASE L1"/>
    <property type="match status" value="1"/>
</dbReference>
<dbReference type="RefSeq" id="WP_051512770.1">
    <property type="nucleotide sequence ID" value="NZ_AVFL01000018.1"/>
</dbReference>
<dbReference type="PATRIC" id="fig|1385369.3.peg.4576"/>
<dbReference type="Pfam" id="PF00353">
    <property type="entry name" value="HemolysinCabind"/>
    <property type="match status" value="1"/>
</dbReference>